<accession>A0A9X2B409</accession>
<name>A0A9X2B409_9BACL</name>
<protein>
    <submittedName>
        <fullName evidence="3">VOC family protein</fullName>
    </submittedName>
</protein>
<keyword evidence="1" id="KW-0479">Metal-binding</keyword>
<gene>
    <name evidence="3" type="ORF">MUG84_17375</name>
</gene>
<dbReference type="Gene3D" id="3.10.180.10">
    <property type="entry name" value="2,3-Dihydroxybiphenyl 1,2-Dioxygenase, domain 1"/>
    <property type="match status" value="1"/>
</dbReference>
<keyword evidence="4" id="KW-1185">Reference proteome</keyword>
<dbReference type="InterPro" id="IPR051332">
    <property type="entry name" value="Fosfomycin_Res_Enzymes"/>
</dbReference>
<sequence length="119" mass="13524">MNKLCVISIYVSDLSKAKEFYCEKLGFEISREYDENTVSLQHDSIPIVLFQVDQPSTIEYPQQSQVVLGMQTDNITASIQELESQGIEVIYKSPQACPVGYYTAFKDPFGNVIELLEFK</sequence>
<comment type="caution">
    <text evidence="3">The sequence shown here is derived from an EMBL/GenBank/DDBJ whole genome shotgun (WGS) entry which is preliminary data.</text>
</comment>
<dbReference type="RefSeq" id="WP_244727023.1">
    <property type="nucleotide sequence ID" value="NZ_JALIRP010000007.1"/>
</dbReference>
<dbReference type="GO" id="GO:0046872">
    <property type="term" value="F:metal ion binding"/>
    <property type="evidence" value="ECO:0007669"/>
    <property type="project" value="UniProtKB-KW"/>
</dbReference>
<dbReference type="EMBL" id="JALIRP010000007">
    <property type="protein sequence ID" value="MCJ8013500.1"/>
    <property type="molecule type" value="Genomic_DNA"/>
</dbReference>
<feature type="domain" description="VOC" evidence="2">
    <location>
        <begin position="3"/>
        <end position="118"/>
    </location>
</feature>
<evidence type="ECO:0000313" key="4">
    <source>
        <dbReference type="Proteomes" id="UP001139347"/>
    </source>
</evidence>
<dbReference type="PANTHER" id="PTHR36113:SF6">
    <property type="entry name" value="FOSFOMYCIN RESISTANCE PROTEIN FOSX"/>
    <property type="match status" value="1"/>
</dbReference>
<dbReference type="InterPro" id="IPR004360">
    <property type="entry name" value="Glyas_Fos-R_dOase_dom"/>
</dbReference>
<dbReference type="SUPFAM" id="SSF54593">
    <property type="entry name" value="Glyoxalase/Bleomycin resistance protein/Dihydroxybiphenyl dioxygenase"/>
    <property type="match status" value="1"/>
</dbReference>
<proteinExistence type="predicted"/>
<dbReference type="AlphaFoldDB" id="A0A9X2B409"/>
<dbReference type="InterPro" id="IPR029068">
    <property type="entry name" value="Glyas_Bleomycin-R_OHBP_Dase"/>
</dbReference>
<evidence type="ECO:0000313" key="3">
    <source>
        <dbReference type="EMBL" id="MCJ8013500.1"/>
    </source>
</evidence>
<dbReference type="PANTHER" id="PTHR36113">
    <property type="entry name" value="LYASE, PUTATIVE-RELATED-RELATED"/>
    <property type="match status" value="1"/>
</dbReference>
<organism evidence="3 4">
    <name type="scientific">Paenibacillus mangrovi</name>
    <dbReference type="NCBI Taxonomy" id="2931978"/>
    <lineage>
        <taxon>Bacteria</taxon>
        <taxon>Bacillati</taxon>
        <taxon>Bacillota</taxon>
        <taxon>Bacilli</taxon>
        <taxon>Bacillales</taxon>
        <taxon>Paenibacillaceae</taxon>
        <taxon>Paenibacillus</taxon>
    </lineage>
</organism>
<dbReference type="Proteomes" id="UP001139347">
    <property type="component" value="Unassembled WGS sequence"/>
</dbReference>
<evidence type="ECO:0000259" key="2">
    <source>
        <dbReference type="PROSITE" id="PS51819"/>
    </source>
</evidence>
<reference evidence="3" key="1">
    <citation type="submission" date="2022-04" db="EMBL/GenBank/DDBJ databases">
        <title>Paenibacillus mangrovi sp. nov., a novel endophytic bacterium isolated from bark of Kandelia candel.</title>
        <authorList>
            <person name="Tuo L."/>
        </authorList>
    </citation>
    <scope>NUCLEOTIDE SEQUENCE</scope>
    <source>
        <strain evidence="3">KQZ6P-2</strain>
    </source>
</reference>
<dbReference type="Pfam" id="PF00903">
    <property type="entry name" value="Glyoxalase"/>
    <property type="match status" value="1"/>
</dbReference>
<evidence type="ECO:0000256" key="1">
    <source>
        <dbReference type="ARBA" id="ARBA00022723"/>
    </source>
</evidence>
<dbReference type="InterPro" id="IPR037523">
    <property type="entry name" value="VOC_core"/>
</dbReference>
<dbReference type="PROSITE" id="PS51819">
    <property type="entry name" value="VOC"/>
    <property type="match status" value="1"/>
</dbReference>